<feature type="transmembrane region" description="Helical" evidence="1">
    <location>
        <begin position="33"/>
        <end position="51"/>
    </location>
</feature>
<accession>A0A0T6BJY8</accession>
<sequence>MKSRLGNFTISFLMLILSLYTFFSSWVNGKPGFVMSFLPFSLFIMFFRLGYLYPQFKKNDERYKLIQQKAMFYNYFISMGYLFIFFILLTNNIINLSAQTVIAILGALIIATVNILFIIFSKVY</sequence>
<gene>
    <name evidence="2" type="ORF">AB447_206020</name>
    <name evidence="3" type="ORF">P8828_03010</name>
</gene>
<feature type="transmembrane region" description="Helical" evidence="1">
    <location>
        <begin position="100"/>
        <end position="120"/>
    </location>
</feature>
<dbReference type="RefSeq" id="WP_053071243.1">
    <property type="nucleotide sequence ID" value="NZ_CP023481.1"/>
</dbReference>
<keyword evidence="1" id="KW-0472">Membrane</keyword>
<reference evidence="2" key="2">
    <citation type="submission" date="2015-10" db="EMBL/GenBank/DDBJ databases">
        <authorList>
            <person name="Gilbert D.G."/>
        </authorList>
    </citation>
    <scope>NUCLEOTIDE SEQUENCE</scope>
    <source>
        <strain evidence="2">GO-13</strain>
    </source>
</reference>
<dbReference type="AlphaFoldDB" id="A0A0T6BJY8"/>
<dbReference type="EMBL" id="LECW02000045">
    <property type="protein sequence ID" value="KRT90136.1"/>
    <property type="molecule type" value="Genomic_DNA"/>
</dbReference>
<keyword evidence="1" id="KW-1133">Transmembrane helix</keyword>
<protein>
    <submittedName>
        <fullName evidence="3">Permease</fullName>
    </submittedName>
</protein>
<evidence type="ECO:0000313" key="5">
    <source>
        <dbReference type="Proteomes" id="UP001341297"/>
    </source>
</evidence>
<dbReference type="Proteomes" id="UP000036168">
    <property type="component" value="Unassembled WGS sequence"/>
</dbReference>
<dbReference type="Proteomes" id="UP001341297">
    <property type="component" value="Unassembled WGS sequence"/>
</dbReference>
<feature type="transmembrane region" description="Helical" evidence="1">
    <location>
        <begin position="7"/>
        <end position="27"/>
    </location>
</feature>
<name>A0A0T6BJY8_9BACI</name>
<evidence type="ECO:0000313" key="4">
    <source>
        <dbReference type="Proteomes" id="UP000036168"/>
    </source>
</evidence>
<comment type="caution">
    <text evidence="2">The sequence shown here is derived from an EMBL/GenBank/DDBJ whole genome shotgun (WGS) entry which is preliminary data.</text>
</comment>
<dbReference type="EMBL" id="JARRTL010000006">
    <property type="protein sequence ID" value="MEC0483821.1"/>
    <property type="molecule type" value="Genomic_DNA"/>
</dbReference>
<keyword evidence="5" id="KW-1185">Reference proteome</keyword>
<reference evidence="3 5" key="3">
    <citation type="submission" date="2023-03" db="EMBL/GenBank/DDBJ databases">
        <title>Agriculturally important microbes genome sequencing.</title>
        <authorList>
            <person name="Dunlap C."/>
        </authorList>
    </citation>
    <scope>NUCLEOTIDE SEQUENCE [LARGE SCALE GENOMIC DNA]</scope>
    <source>
        <strain evidence="3 5">CBP-3203</strain>
    </source>
</reference>
<feature type="transmembrane region" description="Helical" evidence="1">
    <location>
        <begin position="72"/>
        <end position="94"/>
    </location>
</feature>
<reference evidence="2 4" key="1">
    <citation type="journal article" date="2015" name="Int. J. Syst. Evol. Microbiol.">
        <title>Bacillus glycinifermentans sp. nov., isolated from fermented soybean paste.</title>
        <authorList>
            <person name="Kim S.J."/>
            <person name="Dunlap C.A."/>
            <person name="Kwon S.W."/>
            <person name="Rooney A.P."/>
        </authorList>
    </citation>
    <scope>NUCLEOTIDE SEQUENCE [LARGE SCALE GENOMIC DNA]</scope>
    <source>
        <strain evidence="2 4">GO-13</strain>
    </source>
</reference>
<evidence type="ECO:0000313" key="2">
    <source>
        <dbReference type="EMBL" id="KRT90136.1"/>
    </source>
</evidence>
<keyword evidence="1" id="KW-0812">Transmembrane</keyword>
<organism evidence="2 4">
    <name type="scientific">Bacillus glycinifermentans</name>
    <dbReference type="NCBI Taxonomy" id="1664069"/>
    <lineage>
        <taxon>Bacteria</taxon>
        <taxon>Bacillati</taxon>
        <taxon>Bacillota</taxon>
        <taxon>Bacilli</taxon>
        <taxon>Bacillales</taxon>
        <taxon>Bacillaceae</taxon>
        <taxon>Bacillus</taxon>
    </lineage>
</organism>
<evidence type="ECO:0000313" key="3">
    <source>
        <dbReference type="EMBL" id="MEC0483821.1"/>
    </source>
</evidence>
<proteinExistence type="predicted"/>
<evidence type="ECO:0000256" key="1">
    <source>
        <dbReference type="SAM" id="Phobius"/>
    </source>
</evidence>